<reference evidence="1" key="1">
    <citation type="submission" date="2014-05" db="EMBL/GenBank/DDBJ databases">
        <authorList>
            <person name="Chronopoulou M."/>
        </authorList>
    </citation>
    <scope>NUCLEOTIDE SEQUENCE</scope>
    <source>
        <tissue evidence="1">Whole organism</tissue>
    </source>
</reference>
<sequence length="66" mass="7112">MSSLSSHHLLHAAPKGFASPDDFRRIDSIPLPRNGALQGRNALVADLAHLPLQLPLPVLITRIEVG</sequence>
<evidence type="ECO:0000313" key="1">
    <source>
        <dbReference type="EMBL" id="CDW48784.1"/>
    </source>
</evidence>
<dbReference type="AlphaFoldDB" id="A0A0K2VE85"/>
<protein>
    <submittedName>
        <fullName evidence="1">Uncharacterized protein</fullName>
    </submittedName>
</protein>
<accession>A0A0K2VE85</accession>
<name>A0A0K2VE85_LEPSM</name>
<proteinExistence type="predicted"/>
<organism evidence="1">
    <name type="scientific">Lepeophtheirus salmonis</name>
    <name type="common">Salmon louse</name>
    <name type="synonym">Caligus salmonis</name>
    <dbReference type="NCBI Taxonomy" id="72036"/>
    <lineage>
        <taxon>Eukaryota</taxon>
        <taxon>Metazoa</taxon>
        <taxon>Ecdysozoa</taxon>
        <taxon>Arthropoda</taxon>
        <taxon>Crustacea</taxon>
        <taxon>Multicrustacea</taxon>
        <taxon>Hexanauplia</taxon>
        <taxon>Copepoda</taxon>
        <taxon>Siphonostomatoida</taxon>
        <taxon>Caligidae</taxon>
        <taxon>Lepeophtheirus</taxon>
    </lineage>
</organism>
<dbReference type="EMBL" id="HACA01031423">
    <property type="protein sequence ID" value="CDW48784.1"/>
    <property type="molecule type" value="Transcribed_RNA"/>
</dbReference>